<dbReference type="EMBL" id="HBHX01066398">
    <property type="protein sequence ID" value="CAE0147218.1"/>
    <property type="molecule type" value="Transcribed_RNA"/>
</dbReference>
<sequence>MLREGFSISHAGASEELEEVEGELSKKEEDVPTDEEALVTQAPREPPSNKVLLQAFTLTFVAEWGDRSQIATIALAAVREPFGVTLGASIGHAMCTGLAVVGGKLLASSISERTVLRVGGCLFCIFGVAAVLFGPSD</sequence>
<gene>
    <name evidence="8" type="ORF">HERI1096_LOCUS36752</name>
</gene>
<keyword evidence="5 6" id="KW-0472">Membrane</keyword>
<dbReference type="InterPro" id="IPR001727">
    <property type="entry name" value="GDT1-like"/>
</dbReference>
<evidence type="ECO:0000256" key="5">
    <source>
        <dbReference type="ARBA" id="ARBA00023136"/>
    </source>
</evidence>
<dbReference type="GO" id="GO:0032468">
    <property type="term" value="P:Golgi calcium ion homeostasis"/>
    <property type="evidence" value="ECO:0007669"/>
    <property type="project" value="TreeGrafter"/>
</dbReference>
<accession>A0A7S3BY10</accession>
<dbReference type="GO" id="GO:0032472">
    <property type="term" value="P:Golgi calcium ion transport"/>
    <property type="evidence" value="ECO:0007669"/>
    <property type="project" value="TreeGrafter"/>
</dbReference>
<dbReference type="GO" id="GO:0005384">
    <property type="term" value="F:manganese ion transmembrane transporter activity"/>
    <property type="evidence" value="ECO:0007669"/>
    <property type="project" value="TreeGrafter"/>
</dbReference>
<evidence type="ECO:0000256" key="4">
    <source>
        <dbReference type="ARBA" id="ARBA00022989"/>
    </source>
</evidence>
<evidence type="ECO:0000256" key="3">
    <source>
        <dbReference type="ARBA" id="ARBA00022692"/>
    </source>
</evidence>
<dbReference type="GO" id="GO:0016020">
    <property type="term" value="C:membrane"/>
    <property type="evidence" value="ECO:0007669"/>
    <property type="project" value="UniProtKB-SubCell"/>
</dbReference>
<feature type="region of interest" description="Disordered" evidence="7">
    <location>
        <begin position="1"/>
        <end position="45"/>
    </location>
</feature>
<evidence type="ECO:0000256" key="6">
    <source>
        <dbReference type="RuleBase" id="RU365102"/>
    </source>
</evidence>
<evidence type="ECO:0000256" key="7">
    <source>
        <dbReference type="SAM" id="MobiDB-lite"/>
    </source>
</evidence>
<feature type="transmembrane region" description="Helical" evidence="6">
    <location>
        <begin position="114"/>
        <end position="134"/>
    </location>
</feature>
<proteinExistence type="inferred from homology"/>
<keyword evidence="4 6" id="KW-1133">Transmembrane helix</keyword>
<organism evidence="8">
    <name type="scientific">Haptolina ericina</name>
    <dbReference type="NCBI Taxonomy" id="156174"/>
    <lineage>
        <taxon>Eukaryota</taxon>
        <taxon>Haptista</taxon>
        <taxon>Haptophyta</taxon>
        <taxon>Prymnesiophyceae</taxon>
        <taxon>Prymnesiales</taxon>
        <taxon>Prymnesiaceae</taxon>
        <taxon>Haptolina</taxon>
    </lineage>
</organism>
<reference evidence="8" key="1">
    <citation type="submission" date="2021-01" db="EMBL/GenBank/DDBJ databases">
        <authorList>
            <person name="Corre E."/>
            <person name="Pelletier E."/>
            <person name="Niang G."/>
            <person name="Scheremetjew M."/>
            <person name="Finn R."/>
            <person name="Kale V."/>
            <person name="Holt S."/>
            <person name="Cochrane G."/>
            <person name="Meng A."/>
            <person name="Brown T."/>
            <person name="Cohen L."/>
        </authorList>
    </citation>
    <scope>NUCLEOTIDE SEQUENCE</scope>
    <source>
        <strain evidence="8">CCMP281</strain>
    </source>
</reference>
<keyword evidence="3 6" id="KW-0812">Transmembrane</keyword>
<dbReference type="PANTHER" id="PTHR12608">
    <property type="entry name" value="TRANSMEMBRANE PROTEIN HTP-1 RELATED"/>
    <property type="match status" value="1"/>
</dbReference>
<evidence type="ECO:0000256" key="1">
    <source>
        <dbReference type="ARBA" id="ARBA00004141"/>
    </source>
</evidence>
<comment type="caution">
    <text evidence="6">Lacks conserved residue(s) required for the propagation of feature annotation.</text>
</comment>
<name>A0A7S3BY10_9EUKA</name>
<dbReference type="GO" id="GO:0005794">
    <property type="term" value="C:Golgi apparatus"/>
    <property type="evidence" value="ECO:0007669"/>
    <property type="project" value="TreeGrafter"/>
</dbReference>
<dbReference type="AlphaFoldDB" id="A0A7S3BY10"/>
<comment type="similarity">
    <text evidence="2 6">Belongs to the GDT1 family.</text>
</comment>
<dbReference type="PANTHER" id="PTHR12608:SF1">
    <property type="entry name" value="TRANSMEMBRANE PROTEIN 165"/>
    <property type="match status" value="1"/>
</dbReference>
<comment type="subcellular location">
    <subcellularLocation>
        <location evidence="1 6">Membrane</location>
        <topology evidence="1 6">Multi-pass membrane protein</topology>
    </subcellularLocation>
</comment>
<dbReference type="Pfam" id="PF01169">
    <property type="entry name" value="GDT1"/>
    <property type="match status" value="1"/>
</dbReference>
<evidence type="ECO:0000313" key="8">
    <source>
        <dbReference type="EMBL" id="CAE0147218.1"/>
    </source>
</evidence>
<evidence type="ECO:0000256" key="2">
    <source>
        <dbReference type="ARBA" id="ARBA00009190"/>
    </source>
</evidence>
<protein>
    <recommendedName>
        <fullName evidence="6">GDT1 family protein</fullName>
    </recommendedName>
</protein>
<dbReference type="GO" id="GO:0015085">
    <property type="term" value="F:calcium ion transmembrane transporter activity"/>
    <property type="evidence" value="ECO:0007669"/>
    <property type="project" value="TreeGrafter"/>
</dbReference>